<feature type="compositionally biased region" description="Basic and acidic residues" evidence="1">
    <location>
        <begin position="24"/>
        <end position="49"/>
    </location>
</feature>
<proteinExistence type="predicted"/>
<keyword evidence="3" id="KW-1185">Reference proteome</keyword>
<dbReference type="AlphaFoldDB" id="A0A4Z2GKA4"/>
<dbReference type="Proteomes" id="UP000314294">
    <property type="component" value="Unassembled WGS sequence"/>
</dbReference>
<dbReference type="EMBL" id="SRLO01000520">
    <property type="protein sequence ID" value="TNN53283.1"/>
    <property type="molecule type" value="Genomic_DNA"/>
</dbReference>
<sequence length="130" mass="14322">MGNESSAPEASVRASSPALGGGGHEPEDSSERREAGAPVDREGRKKEKWETEEEGVEGKLPGETGKGEENARSFPVKSVATRRVLSARLLTPNTRSDSPRTRRLIELEQGSGRSRGEDSAVERRRRRRRK</sequence>
<organism evidence="2 3">
    <name type="scientific">Liparis tanakae</name>
    <name type="common">Tanaka's snailfish</name>
    <dbReference type="NCBI Taxonomy" id="230148"/>
    <lineage>
        <taxon>Eukaryota</taxon>
        <taxon>Metazoa</taxon>
        <taxon>Chordata</taxon>
        <taxon>Craniata</taxon>
        <taxon>Vertebrata</taxon>
        <taxon>Euteleostomi</taxon>
        <taxon>Actinopterygii</taxon>
        <taxon>Neopterygii</taxon>
        <taxon>Teleostei</taxon>
        <taxon>Neoteleostei</taxon>
        <taxon>Acanthomorphata</taxon>
        <taxon>Eupercaria</taxon>
        <taxon>Perciformes</taxon>
        <taxon>Cottioidei</taxon>
        <taxon>Cottales</taxon>
        <taxon>Liparidae</taxon>
        <taxon>Liparis</taxon>
    </lineage>
</organism>
<accession>A0A4Z2GKA4</accession>
<protein>
    <submittedName>
        <fullName evidence="2">Uncharacterized protein</fullName>
    </submittedName>
</protein>
<feature type="compositionally biased region" description="Basic and acidic residues" evidence="1">
    <location>
        <begin position="97"/>
        <end position="106"/>
    </location>
</feature>
<evidence type="ECO:0000256" key="1">
    <source>
        <dbReference type="SAM" id="MobiDB-lite"/>
    </source>
</evidence>
<evidence type="ECO:0000313" key="3">
    <source>
        <dbReference type="Proteomes" id="UP000314294"/>
    </source>
</evidence>
<name>A0A4Z2GKA4_9TELE</name>
<comment type="caution">
    <text evidence="2">The sequence shown here is derived from an EMBL/GenBank/DDBJ whole genome shotgun (WGS) entry which is preliminary data.</text>
</comment>
<feature type="region of interest" description="Disordered" evidence="1">
    <location>
        <begin position="1"/>
        <end position="130"/>
    </location>
</feature>
<reference evidence="2 3" key="1">
    <citation type="submission" date="2019-03" db="EMBL/GenBank/DDBJ databases">
        <title>First draft genome of Liparis tanakae, snailfish: a comprehensive survey of snailfish specific genes.</title>
        <authorList>
            <person name="Kim W."/>
            <person name="Song I."/>
            <person name="Jeong J.-H."/>
            <person name="Kim D."/>
            <person name="Kim S."/>
            <person name="Ryu S."/>
            <person name="Song J.Y."/>
            <person name="Lee S.K."/>
        </authorList>
    </citation>
    <scope>NUCLEOTIDE SEQUENCE [LARGE SCALE GENOMIC DNA]</scope>
    <source>
        <tissue evidence="2">Muscle</tissue>
    </source>
</reference>
<evidence type="ECO:0000313" key="2">
    <source>
        <dbReference type="EMBL" id="TNN53283.1"/>
    </source>
</evidence>
<gene>
    <name evidence="2" type="ORF">EYF80_036517</name>
</gene>